<dbReference type="Pfam" id="PF10585">
    <property type="entry name" value="UBA_E1_SCCH"/>
    <property type="match status" value="1"/>
</dbReference>
<dbReference type="InterPro" id="IPR000594">
    <property type="entry name" value="ThiF_NAD_FAD-bd"/>
</dbReference>
<dbReference type="EMBL" id="JBFDAA010000001">
    <property type="protein sequence ID" value="KAL1140470.1"/>
    <property type="molecule type" value="Genomic_DNA"/>
</dbReference>
<proteinExistence type="inferred from homology"/>
<dbReference type="InterPro" id="IPR042449">
    <property type="entry name" value="Ub-E1_IAD_1"/>
</dbReference>
<dbReference type="PROSITE" id="PS00536">
    <property type="entry name" value="UBIQUITIN_ACTIVAT_1"/>
    <property type="match status" value="1"/>
</dbReference>
<dbReference type="AlphaFoldDB" id="A0ABD0YX96"/>
<dbReference type="InterPro" id="IPR018074">
    <property type="entry name" value="UBQ-activ_enz_E1_CS"/>
</dbReference>
<dbReference type="Gene3D" id="3.40.50.720">
    <property type="entry name" value="NAD(P)-binding Rossmann-like Domain"/>
    <property type="match status" value="1"/>
</dbReference>
<gene>
    <name evidence="8" type="ORF">AAG570_000402</name>
</gene>
<dbReference type="Pfam" id="PF16191">
    <property type="entry name" value="E1_4HB"/>
    <property type="match status" value="1"/>
</dbReference>
<evidence type="ECO:0000256" key="2">
    <source>
        <dbReference type="ARBA" id="ARBA00004906"/>
    </source>
</evidence>
<dbReference type="InterPro" id="IPR042063">
    <property type="entry name" value="Ubi_acti_E1_SCCH"/>
</dbReference>
<dbReference type="InterPro" id="IPR018965">
    <property type="entry name" value="Ub-activating_enz_E1_C"/>
</dbReference>
<dbReference type="PANTHER" id="PTHR10953:SF102">
    <property type="entry name" value="ADENYLYLTRANSFERASE AND SULFURTRANSFERASE MOCS3"/>
    <property type="match status" value="1"/>
</dbReference>
<dbReference type="InterPro" id="IPR032420">
    <property type="entry name" value="E1_4HB"/>
</dbReference>
<evidence type="ECO:0000256" key="4">
    <source>
        <dbReference type="ARBA" id="ARBA00012990"/>
    </source>
</evidence>
<dbReference type="PRINTS" id="PR01849">
    <property type="entry name" value="UBIQUITINACT"/>
</dbReference>
<dbReference type="Gene3D" id="3.10.290.60">
    <property type="entry name" value="Ubiquitin-activating enzyme E1, UFD domain"/>
    <property type="match status" value="1"/>
</dbReference>
<dbReference type="SMART" id="SM00985">
    <property type="entry name" value="UBA_e1_C"/>
    <property type="match status" value="1"/>
</dbReference>
<dbReference type="Gene3D" id="3.40.50.12550">
    <property type="entry name" value="Ubiquitin-activating enzyme E1, inactive adenylation domain, subdomain 2"/>
    <property type="match status" value="1"/>
</dbReference>
<evidence type="ECO:0000313" key="8">
    <source>
        <dbReference type="EMBL" id="KAL1140470.1"/>
    </source>
</evidence>
<dbReference type="GO" id="GO:0004839">
    <property type="term" value="F:ubiquitin activating enzyme activity"/>
    <property type="evidence" value="ECO:0007669"/>
    <property type="project" value="UniProtKB-EC"/>
</dbReference>
<sequence length="976" mass="109357">MQRLSSSNVLLSGLGGLGVEIAKNLILGGLKSITLHDDLECTHSDLSSQFFLSEDNIGENRAKVSASKLADLNKCVLVCLHVGSILEEEFLKKFDVVVLANRTFEDQLKISRITHSNGIRLIIASVRGVFAQVFCDFGENFTVVDKNGEDPGEFMIAGITREKESVVACLDGTKHGLEDGDYVTFSDIQGMTELNGCQPVKVKIISVDAFSIGDTSMFSPYIKGGIATQVKIPITIKFKCLEDSFVNPSFVDSPGAERSNQLHLAFCGLHTFIEDKGHFPRPWSITDGMDLLSICEDIHRKSQYNFVIDSGLIKKFSHTSAGNVSPMNALIGGIVAQEVMKACSGKFYPIFQLLYFDAVECLPEKAPDDFQAVGSRYDSQIAIFGQRFQDKLCSMNLFVVGAGGIGCEILKNAVMMGVGVGDGSVLVTDNDLVHKSNLNRQVLYRPRHVKKAKSTTAAKAVKRINPSVKMYAHANKVGPETEHIYNDDFFHNIDVVANAVDNLESRIYVDSQCVYYKKPLIDSGKLGTKGNVQVVIPFLTESYSSSRDPLEKNVPLCTINTFPNAIEHAVQWAKKVFEFFFHKSVVSASHYLTSPREFEELLSEPGVQPVEIMNSVRRALVEERPKTFDDCVRWARNTWQELFYNQIRQLLAHFPPDEEVPEGQPFWSGPKRCPFPLVFDPTDPLHVDFIISAANIRAAVYGLQQNYDREHVVSLTESISVPPFAPRMMTIELIDKLTDAHEATSQVTFKRTTNRLPDRNSLSWMKLTPLNLDVDNDSNSHLNFILAASNLRALNYQIRPIERLTAKMLAGKIIPAIATTCSVVAGLACLELFKIAGDDKRVHLYKNSFFNLAIPLFVFSEPVLPKTQKYLARDWNIWDCFEMTGEKTLREFLNYFHKRHSLIITMLTYRVCVLYSRFTNSDALKGRFTLTMTQLTEEVSKTKLNPNTKSLAFELCCVDFEGNDVEVPYVKYILPK</sequence>
<feature type="domain" description="Ubiquitin-activating enzyme E1 C-terminal" evidence="7">
    <location>
        <begin position="845"/>
        <end position="970"/>
    </location>
</feature>
<dbReference type="Gene3D" id="2.40.30.180">
    <property type="entry name" value="Ubiquitin-activating enzyme E1, FCCH domain"/>
    <property type="match status" value="1"/>
</dbReference>
<dbReference type="EC" id="6.2.1.45" evidence="4"/>
<dbReference type="InterPro" id="IPR045886">
    <property type="entry name" value="ThiF/MoeB/HesA"/>
</dbReference>
<dbReference type="Gene3D" id="1.10.10.2660">
    <property type="entry name" value="Ubiquitin-activating enzyme E1, SCCH domain"/>
    <property type="match status" value="1"/>
</dbReference>
<dbReference type="FunFam" id="3.10.290.60:FF:000001">
    <property type="entry name" value="Ubiquitin-activating enzyme E1 2"/>
    <property type="match status" value="1"/>
</dbReference>
<dbReference type="InterPro" id="IPR032418">
    <property type="entry name" value="E1_FCCH"/>
</dbReference>
<dbReference type="Gene3D" id="3.50.50.80">
    <property type="entry name" value="Ubiquitin-activating enzyme E1, inactive adenylation domain, subdomain 1"/>
    <property type="match status" value="1"/>
</dbReference>
<dbReference type="Pfam" id="PF16190">
    <property type="entry name" value="E1_FCCH"/>
    <property type="match status" value="1"/>
</dbReference>
<dbReference type="SUPFAM" id="SSF69572">
    <property type="entry name" value="Activating enzymes of the ubiquitin-like proteins"/>
    <property type="match status" value="2"/>
</dbReference>
<protein>
    <recommendedName>
        <fullName evidence="4">E1 ubiquitin-activating enzyme</fullName>
        <ecNumber evidence="4">6.2.1.45</ecNumber>
    </recommendedName>
    <alternativeName>
        <fullName evidence="6">Ubiquitin-activating enzyme E1</fullName>
    </alternativeName>
</protein>
<keyword evidence="5" id="KW-0436">Ligase</keyword>
<dbReference type="InterPro" id="IPR018075">
    <property type="entry name" value="UBQ-activ_enz_E1"/>
</dbReference>
<dbReference type="InterPro" id="IPR000011">
    <property type="entry name" value="UBQ/SUMO-activ_enz_E1-like"/>
</dbReference>
<comment type="similarity">
    <text evidence="3">Belongs to the ubiquitin-activating E1 family.</text>
</comment>
<name>A0ABD0YX96_9HEMI</name>
<evidence type="ECO:0000259" key="7">
    <source>
        <dbReference type="SMART" id="SM00985"/>
    </source>
</evidence>
<dbReference type="Pfam" id="PF09358">
    <property type="entry name" value="E1_UFD"/>
    <property type="match status" value="1"/>
</dbReference>
<dbReference type="FunFam" id="1.10.10.2660:FF:000001">
    <property type="entry name" value="Ubiquitin-activating enzyme E1 1"/>
    <property type="match status" value="1"/>
</dbReference>
<comment type="pathway">
    <text evidence="2">Protein modification; protein ubiquitination.</text>
</comment>
<comment type="catalytic activity">
    <reaction evidence="1">
        <text>ATP + ubiquitin + [E1 ubiquitin-activating enzyme]-L-cysteine = AMP + diphosphate + S-ubiquitinyl-[E1 ubiquitin-activating enzyme]-L-cysteine.</text>
        <dbReference type="EC" id="6.2.1.45"/>
    </reaction>
</comment>
<dbReference type="Pfam" id="PF00899">
    <property type="entry name" value="ThiF"/>
    <property type="match status" value="1"/>
</dbReference>
<keyword evidence="9" id="KW-1185">Reference proteome</keyword>
<dbReference type="FunFam" id="2.40.30.180:FF:000001">
    <property type="entry name" value="ubiquitin-like modifier-activating enzyme 1"/>
    <property type="match status" value="1"/>
</dbReference>
<evidence type="ECO:0000256" key="1">
    <source>
        <dbReference type="ARBA" id="ARBA00000488"/>
    </source>
</evidence>
<accession>A0ABD0YX96</accession>
<dbReference type="Proteomes" id="UP001558652">
    <property type="component" value="Unassembled WGS sequence"/>
</dbReference>
<evidence type="ECO:0000256" key="6">
    <source>
        <dbReference type="ARBA" id="ARBA00030371"/>
    </source>
</evidence>
<organism evidence="8 9">
    <name type="scientific">Ranatra chinensis</name>
    <dbReference type="NCBI Taxonomy" id="642074"/>
    <lineage>
        <taxon>Eukaryota</taxon>
        <taxon>Metazoa</taxon>
        <taxon>Ecdysozoa</taxon>
        <taxon>Arthropoda</taxon>
        <taxon>Hexapoda</taxon>
        <taxon>Insecta</taxon>
        <taxon>Pterygota</taxon>
        <taxon>Neoptera</taxon>
        <taxon>Paraneoptera</taxon>
        <taxon>Hemiptera</taxon>
        <taxon>Heteroptera</taxon>
        <taxon>Panheteroptera</taxon>
        <taxon>Nepomorpha</taxon>
        <taxon>Nepidae</taxon>
        <taxon>Ranatrinae</taxon>
        <taxon>Ranatra</taxon>
    </lineage>
</organism>
<dbReference type="NCBIfam" id="TIGR01408">
    <property type="entry name" value="Ube1"/>
    <property type="match status" value="1"/>
</dbReference>
<dbReference type="InterPro" id="IPR042302">
    <property type="entry name" value="E1_FCCH_sf"/>
</dbReference>
<evidence type="ECO:0000256" key="5">
    <source>
        <dbReference type="ARBA" id="ARBA00022598"/>
    </source>
</evidence>
<evidence type="ECO:0000313" key="9">
    <source>
        <dbReference type="Proteomes" id="UP001558652"/>
    </source>
</evidence>
<dbReference type="InterPro" id="IPR019572">
    <property type="entry name" value="UBA_E1_SCCH"/>
</dbReference>
<reference evidence="8 9" key="1">
    <citation type="submission" date="2024-07" db="EMBL/GenBank/DDBJ databases">
        <title>Chromosome-level genome assembly of the water stick insect Ranatra chinensis (Heteroptera: Nepidae).</title>
        <authorList>
            <person name="Liu X."/>
        </authorList>
    </citation>
    <scope>NUCLEOTIDE SEQUENCE [LARGE SCALE GENOMIC DNA]</scope>
    <source>
        <strain evidence="8">Cailab_2021Rc</strain>
        <tissue evidence="8">Muscle</tissue>
    </source>
</reference>
<evidence type="ECO:0000256" key="3">
    <source>
        <dbReference type="ARBA" id="ARBA00005673"/>
    </source>
</evidence>
<comment type="caution">
    <text evidence="8">The sequence shown here is derived from an EMBL/GenBank/DDBJ whole genome shotgun (WGS) entry which is preliminary data.</text>
</comment>
<dbReference type="InterPro" id="IPR035985">
    <property type="entry name" value="Ubiquitin-activating_enz"/>
</dbReference>
<dbReference type="InterPro" id="IPR038252">
    <property type="entry name" value="UBA_E1_C_sf"/>
</dbReference>
<dbReference type="PANTHER" id="PTHR10953">
    <property type="entry name" value="UBIQUITIN-ACTIVATING ENZYME E1"/>
    <property type="match status" value="1"/>
</dbReference>